<protein>
    <recommendedName>
        <fullName evidence="4">Sucrose phosphorylase</fullName>
        <ecNumber evidence="4">2.4.1.7</ecNumber>
    </recommendedName>
    <alternativeName>
        <fullName evidence="4">Sucrose glucosyltransferase</fullName>
    </alternativeName>
</protein>
<dbReference type="InterPro" id="IPR017853">
    <property type="entry name" value="GH"/>
</dbReference>
<proteinExistence type="inferred from homology"/>
<feature type="domain" description="Glycosyl hydrolase family 13 catalytic" evidence="5">
    <location>
        <begin position="6"/>
        <end position="423"/>
    </location>
</feature>
<dbReference type="InterPro" id="IPR016377">
    <property type="entry name" value="Sucrose_GGa_phosphorylase-rel"/>
</dbReference>
<evidence type="ECO:0000256" key="4">
    <source>
        <dbReference type="PIRNR" id="PIRNR003059"/>
    </source>
</evidence>
<dbReference type="PANTHER" id="PTHR38784">
    <property type="entry name" value="SUCROSE PHOSPHORYLASE"/>
    <property type="match status" value="1"/>
</dbReference>
<dbReference type="PANTHER" id="PTHR38784:SF1">
    <property type="entry name" value="SUCROSE PHOSPHORYLASE"/>
    <property type="match status" value="1"/>
</dbReference>
<dbReference type="NCBIfam" id="TIGR03852">
    <property type="entry name" value="sucrose_gtfA"/>
    <property type="match status" value="1"/>
</dbReference>
<dbReference type="Gene3D" id="3.90.400.10">
    <property type="entry name" value="Oligo-1,6-glucosidase, Domain 2"/>
    <property type="match status" value="1"/>
</dbReference>
<dbReference type="CDD" id="cd11355">
    <property type="entry name" value="AmyAc_Sucrose_phosphorylase"/>
    <property type="match status" value="1"/>
</dbReference>
<organism evidence="6 7">
    <name type="scientific">Enterococcus eurekensis</name>
    <dbReference type="NCBI Taxonomy" id="1159753"/>
    <lineage>
        <taxon>Bacteria</taxon>
        <taxon>Bacillati</taxon>
        <taxon>Bacillota</taxon>
        <taxon>Bacilli</taxon>
        <taxon>Lactobacillales</taxon>
        <taxon>Enterococcaceae</taxon>
        <taxon>Enterococcus</taxon>
    </lineage>
</organism>
<evidence type="ECO:0000256" key="1">
    <source>
        <dbReference type="ARBA" id="ARBA00008452"/>
    </source>
</evidence>
<reference evidence="7" key="1">
    <citation type="journal article" date="2019" name="Int. J. Syst. Evol. Microbiol.">
        <title>The Global Catalogue of Microorganisms (GCM) 10K type strain sequencing project: providing services to taxonomists for standard genome sequencing and annotation.</title>
        <authorList>
            <consortium name="The Broad Institute Genomics Platform"/>
            <consortium name="The Broad Institute Genome Sequencing Center for Infectious Disease"/>
            <person name="Wu L."/>
            <person name="Ma J."/>
        </authorList>
    </citation>
    <scope>NUCLEOTIDE SEQUENCE [LARGE SCALE GENOMIC DNA]</scope>
    <source>
        <strain evidence="7">CGMCC 1.19061</strain>
    </source>
</reference>
<evidence type="ECO:0000313" key="7">
    <source>
        <dbReference type="Proteomes" id="UP001596026"/>
    </source>
</evidence>
<dbReference type="SUPFAM" id="SSF51445">
    <property type="entry name" value="(Trans)glycosidases"/>
    <property type="match status" value="1"/>
</dbReference>
<accession>A0ABV9M930</accession>
<dbReference type="InterPro" id="IPR022527">
    <property type="entry name" value="Sucrose_phospho"/>
</dbReference>
<dbReference type="Pfam" id="PF00128">
    <property type="entry name" value="Alpha-amylase"/>
    <property type="match status" value="1"/>
</dbReference>
<comment type="similarity">
    <text evidence="1 4">Belongs to the glycosyl hydrolase 13 family. Sucrose phosphorylase subfamily.</text>
</comment>
<dbReference type="InterPro" id="IPR045857">
    <property type="entry name" value="O16G_dom_2"/>
</dbReference>
<dbReference type="SMART" id="SM00642">
    <property type="entry name" value="Aamy"/>
    <property type="match status" value="1"/>
</dbReference>
<keyword evidence="3 4" id="KW-0808">Transferase</keyword>
<dbReference type="RefSeq" id="WP_379967518.1">
    <property type="nucleotide sequence ID" value="NZ_JBHSGT010000066.1"/>
</dbReference>
<dbReference type="Gene3D" id="3.20.20.80">
    <property type="entry name" value="Glycosidases"/>
    <property type="match status" value="1"/>
</dbReference>
<sequence length="485" mass="56810">MKMKNKVMLITYADSLGENLSELKEVLDNELKDVVSGIHLLPFYPSSGDRGFAPIDYRKVDSQFGSWKEVKAIASNYDLMVDFMVNHISRQSPFFQDFLLKKENSIYKDLFIRYSKFWPEGRPNQEDVDLIYKRKPRAPYVDVTFSDKTTDKVWCTFDEEQIDLDVTTQVTRMYIKETLHFLAENGAKSIRLDAFAYANKKIDTNCFFVEPEIWELLDYCQEALVEYDVLVLPEIHEHFSIQQKIAQHDYYVYDFALPMLVLHALYSGRNERLIHWLEICPRKQFTTLDTHDGIGVVDVKDLLTDREIEETREALYSQGANVKKIYSTEAYNNLDIYQINCTYYSALGNNDAAYLLARAIQCFSPGIPQVYYVGLLAGKNDIELLEETKEGRNINRHYYERDEIKQEIQRPVIKKLFEILKFRNQSEAFDGEIKIVAIDESAFEIQWTNQEVTAILKANLKERHFTIIEKTESQRTYYFDSQEGN</sequence>
<dbReference type="GO" id="GO:0009018">
    <property type="term" value="F:sucrose phosphorylase activity"/>
    <property type="evidence" value="ECO:0007669"/>
    <property type="project" value="UniProtKB-EC"/>
</dbReference>
<evidence type="ECO:0000259" key="5">
    <source>
        <dbReference type="SMART" id="SM00642"/>
    </source>
</evidence>
<dbReference type="PIRSF" id="PIRSF003059">
    <property type="entry name" value="Sucrose_phosphorylase"/>
    <property type="match status" value="1"/>
</dbReference>
<gene>
    <name evidence="6" type="primary">gtfA</name>
    <name evidence="6" type="ORF">ACFO3L_11040</name>
</gene>
<dbReference type="InterPro" id="IPR006047">
    <property type="entry name" value="GH13_cat_dom"/>
</dbReference>
<keyword evidence="2 4" id="KW-0328">Glycosyltransferase</keyword>
<comment type="caution">
    <text evidence="6">The sequence shown here is derived from an EMBL/GenBank/DDBJ whole genome shotgun (WGS) entry which is preliminary data.</text>
</comment>
<dbReference type="EMBL" id="JBHSGT010000066">
    <property type="protein sequence ID" value="MFC4711133.1"/>
    <property type="molecule type" value="Genomic_DNA"/>
</dbReference>
<evidence type="ECO:0000256" key="3">
    <source>
        <dbReference type="ARBA" id="ARBA00022679"/>
    </source>
</evidence>
<dbReference type="Proteomes" id="UP001596026">
    <property type="component" value="Unassembled WGS sequence"/>
</dbReference>
<evidence type="ECO:0000256" key="2">
    <source>
        <dbReference type="ARBA" id="ARBA00022676"/>
    </source>
</evidence>
<keyword evidence="7" id="KW-1185">Reference proteome</keyword>
<comment type="catalytic activity">
    <reaction evidence="4">
        <text>sucrose + phosphate = D-fructose + alpha-D-glucose 1-phosphate</text>
        <dbReference type="Rhea" id="RHEA:24048"/>
        <dbReference type="ChEBI" id="CHEBI:17992"/>
        <dbReference type="ChEBI" id="CHEBI:37721"/>
        <dbReference type="ChEBI" id="CHEBI:43474"/>
        <dbReference type="ChEBI" id="CHEBI:58601"/>
        <dbReference type="EC" id="2.4.1.7"/>
    </reaction>
</comment>
<dbReference type="EC" id="2.4.1.7" evidence="4"/>
<name>A0ABV9M930_9ENTE</name>
<evidence type="ECO:0000313" key="6">
    <source>
        <dbReference type="EMBL" id="MFC4711133.1"/>
    </source>
</evidence>